<evidence type="ECO:0000256" key="1">
    <source>
        <dbReference type="SAM" id="MobiDB-lite"/>
    </source>
</evidence>
<evidence type="ECO:0000313" key="2">
    <source>
        <dbReference type="EMBL" id="SDU71779.1"/>
    </source>
</evidence>
<organism evidence="2 3">
    <name type="scientific">Gordonia westfalica</name>
    <dbReference type="NCBI Taxonomy" id="158898"/>
    <lineage>
        <taxon>Bacteria</taxon>
        <taxon>Bacillati</taxon>
        <taxon>Actinomycetota</taxon>
        <taxon>Actinomycetes</taxon>
        <taxon>Mycobacteriales</taxon>
        <taxon>Gordoniaceae</taxon>
        <taxon>Gordonia</taxon>
    </lineage>
</organism>
<feature type="region of interest" description="Disordered" evidence="1">
    <location>
        <begin position="1"/>
        <end position="28"/>
    </location>
</feature>
<feature type="region of interest" description="Disordered" evidence="1">
    <location>
        <begin position="62"/>
        <end position="84"/>
    </location>
</feature>
<sequence length="84" mass="9246">MPAGGVPGGPAEDHPFGRLGVDPHGSRRSRAVNAYLARVTWPMMLAARRSHPRVTAQMIQRTRPGLNRTIERLNPPPSGRRSGW</sequence>
<name>A0A1H2KSY5_9ACTN</name>
<accession>A0A1H2KSY5</accession>
<dbReference type="Proteomes" id="UP000183180">
    <property type="component" value="Unassembled WGS sequence"/>
</dbReference>
<protein>
    <submittedName>
        <fullName evidence="2">Uncharacterized protein</fullName>
    </submittedName>
</protein>
<dbReference type="AlphaFoldDB" id="A0A1H2KSY5"/>
<dbReference type="STRING" id="158898.SAMN04488548_1343661"/>
<reference evidence="2 3" key="1">
    <citation type="submission" date="2016-10" db="EMBL/GenBank/DDBJ databases">
        <authorList>
            <person name="de Groot N.N."/>
        </authorList>
    </citation>
    <scope>NUCLEOTIDE SEQUENCE [LARGE SCALE GENOMIC DNA]</scope>
    <source>
        <strain evidence="2 3">DSM 44215</strain>
    </source>
</reference>
<gene>
    <name evidence="2" type="ORF">SAMN04488548_1343661</name>
</gene>
<evidence type="ECO:0000313" key="3">
    <source>
        <dbReference type="Proteomes" id="UP000183180"/>
    </source>
</evidence>
<dbReference type="EMBL" id="FNLM01000034">
    <property type="protein sequence ID" value="SDU71779.1"/>
    <property type="molecule type" value="Genomic_DNA"/>
</dbReference>
<proteinExistence type="predicted"/>